<organism evidence="2 3">
    <name type="scientific">Botryobasidium botryosum (strain FD-172 SS1)</name>
    <dbReference type="NCBI Taxonomy" id="930990"/>
    <lineage>
        <taxon>Eukaryota</taxon>
        <taxon>Fungi</taxon>
        <taxon>Dikarya</taxon>
        <taxon>Basidiomycota</taxon>
        <taxon>Agaricomycotina</taxon>
        <taxon>Agaricomycetes</taxon>
        <taxon>Cantharellales</taxon>
        <taxon>Botryobasidiaceae</taxon>
        <taxon>Botryobasidium</taxon>
    </lineage>
</organism>
<evidence type="ECO:0000313" key="3">
    <source>
        <dbReference type="Proteomes" id="UP000027195"/>
    </source>
</evidence>
<dbReference type="InterPro" id="IPR016135">
    <property type="entry name" value="UBQ-conjugating_enzyme/RWD"/>
</dbReference>
<keyword evidence="3" id="KW-1185">Reference proteome</keyword>
<dbReference type="HOGENOM" id="CLU_092140_0_0_1"/>
<gene>
    <name evidence="2" type="ORF">BOTBODRAFT_30123</name>
</gene>
<dbReference type="Pfam" id="PF00179">
    <property type="entry name" value="UQ_con"/>
    <property type="match status" value="1"/>
</dbReference>
<evidence type="ECO:0000313" key="2">
    <source>
        <dbReference type="EMBL" id="KDQ17310.1"/>
    </source>
</evidence>
<feature type="domain" description="UBC core" evidence="1">
    <location>
        <begin position="26"/>
        <end position="187"/>
    </location>
</feature>
<dbReference type="STRING" id="930990.A0A067MRK9"/>
<dbReference type="OrthoDB" id="5596422at2759"/>
<accession>A0A067MRK9</accession>
<dbReference type="AlphaFoldDB" id="A0A067MRK9"/>
<dbReference type="PROSITE" id="PS50127">
    <property type="entry name" value="UBC_2"/>
    <property type="match status" value="1"/>
</dbReference>
<evidence type="ECO:0000259" key="1">
    <source>
        <dbReference type="PROSITE" id="PS50127"/>
    </source>
</evidence>
<dbReference type="InterPro" id="IPR000608">
    <property type="entry name" value="UBC"/>
</dbReference>
<dbReference type="CDD" id="cd23814">
    <property type="entry name" value="UEV_AKTIP"/>
    <property type="match status" value="1"/>
</dbReference>
<dbReference type="Gene3D" id="3.10.110.10">
    <property type="entry name" value="Ubiquitin Conjugating Enzyme"/>
    <property type="match status" value="1"/>
</dbReference>
<proteinExistence type="predicted"/>
<dbReference type="Proteomes" id="UP000027195">
    <property type="component" value="Unassembled WGS sequence"/>
</dbReference>
<dbReference type="InParanoid" id="A0A067MRK9"/>
<dbReference type="SUPFAM" id="SSF54495">
    <property type="entry name" value="UBC-like"/>
    <property type="match status" value="1"/>
</dbReference>
<sequence length="234" mass="26529">MLFPPRASASSAARTSRSNGSLSAQQALATLSVEYASLRSQSHCPIGMYVVPSVESMFVWDGVFFVHQALSYHSRAFGFYSRSSLRFRLTFNNYPEKAPAVHFITDVFHPLISQKDGLFSLAPRIPTWLPKEHHVFDVLHWIKTAFKRDALDRLKEKDCLNKEAYRYRETTSSFVALASQTAMLSQSPSALYDKDHPSLGGKGRGAIVFHKLTDRELQEMREEIGVQKWEIPSD</sequence>
<dbReference type="EMBL" id="KL198024">
    <property type="protein sequence ID" value="KDQ17310.1"/>
    <property type="molecule type" value="Genomic_DNA"/>
</dbReference>
<reference evidence="3" key="1">
    <citation type="journal article" date="2014" name="Proc. Natl. Acad. Sci. U.S.A.">
        <title>Extensive sampling of basidiomycete genomes demonstrates inadequacy of the white-rot/brown-rot paradigm for wood decay fungi.</title>
        <authorList>
            <person name="Riley R."/>
            <person name="Salamov A.A."/>
            <person name="Brown D.W."/>
            <person name="Nagy L.G."/>
            <person name="Floudas D."/>
            <person name="Held B.W."/>
            <person name="Levasseur A."/>
            <person name="Lombard V."/>
            <person name="Morin E."/>
            <person name="Otillar R."/>
            <person name="Lindquist E.A."/>
            <person name="Sun H."/>
            <person name="LaButti K.M."/>
            <person name="Schmutz J."/>
            <person name="Jabbour D."/>
            <person name="Luo H."/>
            <person name="Baker S.E."/>
            <person name="Pisabarro A.G."/>
            <person name="Walton J.D."/>
            <person name="Blanchette R.A."/>
            <person name="Henrissat B."/>
            <person name="Martin F."/>
            <person name="Cullen D."/>
            <person name="Hibbett D.S."/>
            <person name="Grigoriev I.V."/>
        </authorList>
    </citation>
    <scope>NUCLEOTIDE SEQUENCE [LARGE SCALE GENOMIC DNA]</scope>
    <source>
        <strain evidence="3">FD-172 SS1</strain>
    </source>
</reference>
<protein>
    <recommendedName>
        <fullName evidence="1">UBC core domain-containing protein</fullName>
    </recommendedName>
</protein>
<name>A0A067MRK9_BOTB1</name>